<keyword evidence="2" id="KW-1185">Reference proteome</keyword>
<dbReference type="EMBL" id="JAUJYO010000022">
    <property type="protein sequence ID" value="KAK1282667.1"/>
    <property type="molecule type" value="Genomic_DNA"/>
</dbReference>
<evidence type="ECO:0000313" key="2">
    <source>
        <dbReference type="Proteomes" id="UP001180020"/>
    </source>
</evidence>
<dbReference type="Proteomes" id="UP001180020">
    <property type="component" value="Unassembled WGS sequence"/>
</dbReference>
<gene>
    <name evidence="1" type="ORF">QJS10_CPB22g00018</name>
</gene>
<reference evidence="1" key="1">
    <citation type="journal article" date="2023" name="Nat. Commun.">
        <title>Diploid and tetraploid genomes of Acorus and the evolution of monocots.</title>
        <authorList>
            <person name="Ma L."/>
            <person name="Liu K.W."/>
            <person name="Li Z."/>
            <person name="Hsiao Y.Y."/>
            <person name="Qi Y."/>
            <person name="Fu T."/>
            <person name="Tang G.D."/>
            <person name="Zhang D."/>
            <person name="Sun W.H."/>
            <person name="Liu D.K."/>
            <person name="Li Y."/>
            <person name="Chen G.Z."/>
            <person name="Liu X.D."/>
            <person name="Liao X.Y."/>
            <person name="Jiang Y.T."/>
            <person name="Yu X."/>
            <person name="Hao Y."/>
            <person name="Huang J."/>
            <person name="Zhao X.W."/>
            <person name="Ke S."/>
            <person name="Chen Y.Y."/>
            <person name="Wu W.L."/>
            <person name="Hsu J.L."/>
            <person name="Lin Y.F."/>
            <person name="Huang M.D."/>
            <person name="Li C.Y."/>
            <person name="Huang L."/>
            <person name="Wang Z.W."/>
            <person name="Zhao X."/>
            <person name="Zhong W.Y."/>
            <person name="Peng D.H."/>
            <person name="Ahmad S."/>
            <person name="Lan S."/>
            <person name="Zhang J.S."/>
            <person name="Tsai W.C."/>
            <person name="Van de Peer Y."/>
            <person name="Liu Z.J."/>
        </authorList>
    </citation>
    <scope>NUCLEOTIDE SEQUENCE</scope>
    <source>
        <strain evidence="1">CP</strain>
    </source>
</reference>
<reference evidence="1" key="2">
    <citation type="submission" date="2023-06" db="EMBL/GenBank/DDBJ databases">
        <authorList>
            <person name="Ma L."/>
            <person name="Liu K.-W."/>
            <person name="Li Z."/>
            <person name="Hsiao Y.-Y."/>
            <person name="Qi Y."/>
            <person name="Fu T."/>
            <person name="Tang G."/>
            <person name="Zhang D."/>
            <person name="Sun W.-H."/>
            <person name="Liu D.-K."/>
            <person name="Li Y."/>
            <person name="Chen G.-Z."/>
            <person name="Liu X.-D."/>
            <person name="Liao X.-Y."/>
            <person name="Jiang Y.-T."/>
            <person name="Yu X."/>
            <person name="Hao Y."/>
            <person name="Huang J."/>
            <person name="Zhao X.-W."/>
            <person name="Ke S."/>
            <person name="Chen Y.-Y."/>
            <person name="Wu W.-L."/>
            <person name="Hsu J.-L."/>
            <person name="Lin Y.-F."/>
            <person name="Huang M.-D."/>
            <person name="Li C.-Y."/>
            <person name="Huang L."/>
            <person name="Wang Z.-W."/>
            <person name="Zhao X."/>
            <person name="Zhong W.-Y."/>
            <person name="Peng D.-H."/>
            <person name="Ahmad S."/>
            <person name="Lan S."/>
            <person name="Zhang J.-S."/>
            <person name="Tsai W.-C."/>
            <person name="Van De Peer Y."/>
            <person name="Liu Z.-J."/>
        </authorList>
    </citation>
    <scope>NUCLEOTIDE SEQUENCE</scope>
    <source>
        <strain evidence="1">CP</strain>
        <tissue evidence="1">Leaves</tissue>
    </source>
</reference>
<evidence type="ECO:0000313" key="1">
    <source>
        <dbReference type="EMBL" id="KAK1282667.1"/>
    </source>
</evidence>
<sequence length="118" mass="13274">MDANFEGKNCYEHVLDANFEGDRELIKLEGGKTNPSYGKQTKPLAKSERNAINRSKLTSLSTLGSKEIGRLWKFDGYHDSLGEVGVGRFVIWPHKNMFIVPGCLVFSFKEYIKTSLGD</sequence>
<accession>A0AAV9C2L8</accession>
<comment type="caution">
    <text evidence="1">The sequence shown here is derived from an EMBL/GenBank/DDBJ whole genome shotgun (WGS) entry which is preliminary data.</text>
</comment>
<dbReference type="AlphaFoldDB" id="A0AAV9C2L8"/>
<name>A0AAV9C2L8_ACOCL</name>
<protein>
    <submittedName>
        <fullName evidence="1">Uncharacterized protein</fullName>
    </submittedName>
</protein>
<proteinExistence type="predicted"/>
<organism evidence="1 2">
    <name type="scientific">Acorus calamus</name>
    <name type="common">Sweet flag</name>
    <dbReference type="NCBI Taxonomy" id="4465"/>
    <lineage>
        <taxon>Eukaryota</taxon>
        <taxon>Viridiplantae</taxon>
        <taxon>Streptophyta</taxon>
        <taxon>Embryophyta</taxon>
        <taxon>Tracheophyta</taxon>
        <taxon>Spermatophyta</taxon>
        <taxon>Magnoliopsida</taxon>
        <taxon>Liliopsida</taxon>
        <taxon>Acoraceae</taxon>
        <taxon>Acorus</taxon>
    </lineage>
</organism>